<feature type="compositionally biased region" description="Polar residues" evidence="1">
    <location>
        <begin position="935"/>
        <end position="944"/>
    </location>
</feature>
<feature type="compositionally biased region" description="Acidic residues" evidence="1">
    <location>
        <begin position="300"/>
        <end position="309"/>
    </location>
</feature>
<dbReference type="PANTHER" id="PTHR21669">
    <property type="entry name" value="CAPZ-INTERACTING PROTEIN AND RELATED PROTEINS"/>
    <property type="match status" value="1"/>
</dbReference>
<feature type="domain" description="Elongation factor 1 beta central acidic region eukaryote" evidence="2">
    <location>
        <begin position="445"/>
        <end position="472"/>
    </location>
</feature>
<feature type="compositionally biased region" description="Low complexity" evidence="1">
    <location>
        <begin position="814"/>
        <end position="826"/>
    </location>
</feature>
<feature type="compositionally biased region" description="Acidic residues" evidence="1">
    <location>
        <begin position="510"/>
        <end position="523"/>
    </location>
</feature>
<evidence type="ECO:0000313" key="3">
    <source>
        <dbReference type="Proteomes" id="UP000694865"/>
    </source>
</evidence>
<feature type="compositionally biased region" description="Basic and acidic residues" evidence="1">
    <location>
        <begin position="764"/>
        <end position="782"/>
    </location>
</feature>
<feature type="compositionally biased region" description="Acidic residues" evidence="1">
    <location>
        <begin position="402"/>
        <end position="422"/>
    </location>
</feature>
<feature type="domain" description="Elongation factor 1 beta central acidic region eukaryote" evidence="2">
    <location>
        <begin position="850"/>
        <end position="877"/>
    </location>
</feature>
<accession>A0ABM0M5N6</accession>
<feature type="compositionally biased region" description="Basic and acidic residues" evidence="1">
    <location>
        <begin position="954"/>
        <end position="971"/>
    </location>
</feature>
<feature type="compositionally biased region" description="Acidic residues" evidence="1">
    <location>
        <begin position="686"/>
        <end position="696"/>
    </location>
</feature>
<feature type="compositionally biased region" description="Polar residues" evidence="1">
    <location>
        <begin position="876"/>
        <end position="895"/>
    </location>
</feature>
<feature type="compositionally biased region" description="Basic and acidic residues" evidence="1">
    <location>
        <begin position="908"/>
        <end position="926"/>
    </location>
</feature>
<keyword evidence="3" id="KW-1185">Reference proteome</keyword>
<feature type="region of interest" description="Disordered" evidence="1">
    <location>
        <begin position="240"/>
        <end position="1141"/>
    </location>
</feature>
<feature type="compositionally biased region" description="Basic and acidic residues" evidence="1">
    <location>
        <begin position="366"/>
        <end position="380"/>
    </location>
</feature>
<dbReference type="Proteomes" id="UP000694865">
    <property type="component" value="Unplaced"/>
</dbReference>
<reference evidence="4" key="1">
    <citation type="submission" date="2025-08" db="UniProtKB">
        <authorList>
            <consortium name="RefSeq"/>
        </authorList>
    </citation>
    <scope>IDENTIFICATION</scope>
    <source>
        <tissue evidence="4">Testes</tissue>
    </source>
</reference>
<feature type="domain" description="Elongation factor 1 beta central acidic region eukaryote" evidence="2">
    <location>
        <begin position="894"/>
        <end position="921"/>
    </location>
</feature>
<feature type="compositionally biased region" description="Basic and acidic residues" evidence="1">
    <location>
        <begin position="622"/>
        <end position="641"/>
    </location>
</feature>
<feature type="compositionally biased region" description="Acidic residues" evidence="1">
    <location>
        <begin position="574"/>
        <end position="587"/>
    </location>
</feature>
<feature type="compositionally biased region" description="Basic residues" evidence="1">
    <location>
        <begin position="381"/>
        <end position="397"/>
    </location>
</feature>
<dbReference type="InterPro" id="IPR018940">
    <property type="entry name" value="EF-1_beta_acid_region_euk"/>
</dbReference>
<dbReference type="GeneID" id="100375570"/>
<feature type="region of interest" description="Disordered" evidence="1">
    <location>
        <begin position="140"/>
        <end position="171"/>
    </location>
</feature>
<proteinExistence type="predicted"/>
<feature type="non-terminal residue" evidence="4">
    <location>
        <position position="1141"/>
    </location>
</feature>
<organism evidence="3 4">
    <name type="scientific">Saccoglossus kowalevskii</name>
    <name type="common">Acorn worm</name>
    <dbReference type="NCBI Taxonomy" id="10224"/>
    <lineage>
        <taxon>Eukaryota</taxon>
        <taxon>Metazoa</taxon>
        <taxon>Hemichordata</taxon>
        <taxon>Enteropneusta</taxon>
        <taxon>Harrimaniidae</taxon>
        <taxon>Saccoglossus</taxon>
    </lineage>
</organism>
<feature type="compositionally biased region" description="Basic and acidic residues" evidence="1">
    <location>
        <begin position="451"/>
        <end position="478"/>
    </location>
</feature>
<sequence length="1141" mass="124975">MAFHQTPDRAGGDVVETIQGDQTSMNGPIEFSESIPSAPTTTQSSVEQVTSVGERSWEKPWTMNEIRKSSSNWSLASDSGLLLFLQEFSQKMVCRTHEIQKQVDGVLHETKSIDSKMHNVFSDFLMLSNTQFIENRVYDDAPEESESNNANKEHKEHKDEEKTREQKESELIPKLTEALSYGLSVLDNAFDKLDIKAGNSDSEDDDVAYKNDPILEPKDLYAHRPLPYLIATPAFMQDDDVGLGDIPSEDEYEESEHGSISASEEESETESEESESESESEDSSTGVRTRSKVSRKSDSSEEDDEEDDLFSPNVGKHSASDADDSEEENYSQKLNKGGGFAAELASKIGAPGPRDASDEEDEGMEDSVRRERSETTSSRESHKKNRKKKDKKSKKVKVKEEKDDDLFGPPPMDDDLEEDDDSPFGRQGKFSSGGGLFDDVDEGGLFGEPTLRNKDPVKKEKTEEEKPTESKKTKKDSALTKSGRKVPAGAVSLFGSGTDDMFSTSKKQDDDDDDDNDNDDEAVEPAAKTITSTKPQPKSLSGGLFDDNEEEDDLFAPPPMKTTSKKAKKQIDLFGDDDDNDAEEGDDLFSRMPPKEVPAQKTEEKKKKPVGGVSVFGDSDPLGEKKKAEAPVKPDKKETAKVKPSSKKAPSSGALFTDDGDLDNNLFSPPTLTSTQSKTKKTASDIFDDDDDDDDLFSTSSSTKSTPRRQQTKNDTKAKKAASSVLFDDDEDDLFSTTIQKPKDSVKKKPVGGVSIFGGADLFGESKSESTDKATVKEKEPEIPTTQRKPRSKSKSLFADEDVLFGGSEEAPDIDLFSPSSPLSPDKPVASSLKKTEAVKTKPKPAAKGLFGDDDDDDDLFSITKKAAPKKEVKQSRPSQKVQKPATKTKQSSLFGTEDDDDLFGAAKKAEPRKEIKKDSPAKNKIPDTVPVKGATTTESSTDILGNENDDDMFTVKKVETTKTEKIKAPLEQDDEEDELFGGPKIKPEKPVKKKIVEKDIKTDKLEKSPPDDVKPPISKEKKEPVQHKDPFFDVGEDDADGLFSRKSPVLEPSKPTTSIKPPTQSSNSTSVPSSDSSLSNSASSSPRKEATSNIGKLQASLDIKPSSLLPGARPPERTEEPSAVSFDEPAKLSTLHTLQK</sequence>
<evidence type="ECO:0000313" key="4">
    <source>
        <dbReference type="RefSeq" id="XP_006815327.1"/>
    </source>
</evidence>
<feature type="compositionally biased region" description="Low complexity" evidence="1">
    <location>
        <begin position="1053"/>
        <end position="1086"/>
    </location>
</feature>
<feature type="compositionally biased region" description="Acidic residues" evidence="1">
    <location>
        <begin position="240"/>
        <end position="254"/>
    </location>
</feature>
<dbReference type="PANTHER" id="PTHR21669:SF1">
    <property type="entry name" value="WASH COMPLEX SUBUNIT 2"/>
    <property type="match status" value="1"/>
</dbReference>
<feature type="compositionally biased region" description="Basic and acidic residues" evidence="1">
    <location>
        <begin position="151"/>
        <end position="171"/>
    </location>
</feature>
<evidence type="ECO:0000256" key="1">
    <source>
        <dbReference type="SAM" id="MobiDB-lite"/>
    </source>
</evidence>
<dbReference type="SMART" id="SM01182">
    <property type="entry name" value="EF-1_beta_acid"/>
    <property type="match status" value="6"/>
</dbReference>
<gene>
    <name evidence="4" type="primary">LOC100375570</name>
</gene>
<feature type="domain" description="Elongation factor 1 beta central acidic region eukaryote" evidence="2">
    <location>
        <begin position="762"/>
        <end position="790"/>
    </location>
</feature>
<feature type="domain" description="Elongation factor 1 beta central acidic region eukaryote" evidence="2">
    <location>
        <begin position="573"/>
        <end position="606"/>
    </location>
</feature>
<protein>
    <submittedName>
        <fullName evidence="4">WASH complex subunit FAM21A-like</fullName>
    </submittedName>
</protein>
<feature type="compositionally biased region" description="Basic and acidic residues" evidence="1">
    <location>
        <begin position="986"/>
        <end position="1032"/>
    </location>
</feature>
<name>A0ABM0M5N6_SACKO</name>
<feature type="domain" description="Elongation factor 1 beta central acidic region eukaryote" evidence="2">
    <location>
        <begin position="686"/>
        <end position="713"/>
    </location>
</feature>
<feature type="compositionally biased region" description="Polar residues" evidence="1">
    <location>
        <begin position="529"/>
        <end position="539"/>
    </location>
</feature>
<feature type="compositionally biased region" description="Acidic residues" evidence="1">
    <location>
        <begin position="263"/>
        <end position="282"/>
    </location>
</feature>
<feature type="region of interest" description="Disordered" evidence="1">
    <location>
        <begin position="20"/>
        <end position="44"/>
    </location>
</feature>
<evidence type="ECO:0000259" key="2">
    <source>
        <dbReference type="SMART" id="SM01182"/>
    </source>
</evidence>
<dbReference type="RefSeq" id="XP_006815327.1">
    <property type="nucleotide sequence ID" value="XM_006815264.1"/>
</dbReference>